<comment type="caution">
    <text evidence="7">The sequence shown here is derived from an EMBL/GenBank/DDBJ whole genome shotgun (WGS) entry which is preliminary data.</text>
</comment>
<name>A0A1L7W600_FUSPR</name>
<evidence type="ECO:0000256" key="4">
    <source>
        <dbReference type="PROSITE-ProRule" id="PRU00125"/>
    </source>
</evidence>
<evidence type="ECO:0000313" key="7">
    <source>
        <dbReference type="EMBL" id="CZR47932.1"/>
    </source>
</evidence>
<keyword evidence="3 4" id="KW-0440">LIM domain</keyword>
<dbReference type="GO" id="GO:0046872">
    <property type="term" value="F:metal ion binding"/>
    <property type="evidence" value="ECO:0007669"/>
    <property type="project" value="UniProtKB-KW"/>
</dbReference>
<protein>
    <recommendedName>
        <fullName evidence="6">LIM zinc-binding domain-containing protein</fullName>
    </recommendedName>
</protein>
<proteinExistence type="predicted"/>
<organism evidence="7 8">
    <name type="scientific">Fusarium proliferatum (strain ET1)</name>
    <name type="common">Orchid endophyte fungus</name>
    <dbReference type="NCBI Taxonomy" id="1227346"/>
    <lineage>
        <taxon>Eukaryota</taxon>
        <taxon>Fungi</taxon>
        <taxon>Dikarya</taxon>
        <taxon>Ascomycota</taxon>
        <taxon>Pezizomycotina</taxon>
        <taxon>Sordariomycetes</taxon>
        <taxon>Hypocreomycetidae</taxon>
        <taxon>Hypocreales</taxon>
        <taxon>Nectriaceae</taxon>
        <taxon>Fusarium</taxon>
        <taxon>Fusarium fujikuroi species complex</taxon>
    </lineage>
</organism>
<evidence type="ECO:0000259" key="6">
    <source>
        <dbReference type="PROSITE" id="PS50023"/>
    </source>
</evidence>
<evidence type="ECO:0000256" key="1">
    <source>
        <dbReference type="ARBA" id="ARBA00022723"/>
    </source>
</evidence>
<dbReference type="EMBL" id="FJOF01000012">
    <property type="protein sequence ID" value="CZR47932.1"/>
    <property type="molecule type" value="Genomic_DNA"/>
</dbReference>
<keyword evidence="8" id="KW-1185">Reference proteome</keyword>
<dbReference type="RefSeq" id="XP_031088465.1">
    <property type="nucleotide sequence ID" value="XM_031223069.1"/>
</dbReference>
<evidence type="ECO:0000256" key="3">
    <source>
        <dbReference type="ARBA" id="ARBA00023038"/>
    </source>
</evidence>
<accession>A0A1L7W600</accession>
<dbReference type="InterPro" id="IPR017351">
    <property type="entry name" value="PINCH-1-4-like"/>
</dbReference>
<dbReference type="InterPro" id="IPR001781">
    <property type="entry name" value="Znf_LIM"/>
</dbReference>
<dbReference type="SUPFAM" id="SSF57716">
    <property type="entry name" value="Glucocorticoid receptor-like (DNA-binding domain)"/>
    <property type="match status" value="2"/>
</dbReference>
<dbReference type="Gene3D" id="2.10.110.10">
    <property type="entry name" value="Cysteine Rich Protein"/>
    <property type="match status" value="2"/>
</dbReference>
<reference evidence="8" key="1">
    <citation type="journal article" date="2016" name="Genome Biol. Evol.">
        <title>Comparative 'omics' of the Fusarium fujikuroi species complex highlights differences in genetic potential and metabolite synthesis.</title>
        <authorList>
            <person name="Niehaus E.-M."/>
            <person name="Muensterkoetter M."/>
            <person name="Proctor R.H."/>
            <person name="Brown D.W."/>
            <person name="Sharon A."/>
            <person name="Idan Y."/>
            <person name="Oren-Young L."/>
            <person name="Sieber C.M."/>
            <person name="Novak O."/>
            <person name="Pencik A."/>
            <person name="Tarkowska D."/>
            <person name="Hromadova K."/>
            <person name="Freeman S."/>
            <person name="Maymon M."/>
            <person name="Elazar M."/>
            <person name="Youssef S.A."/>
            <person name="El-Shabrawy E.S.M."/>
            <person name="Shalaby A.B.A."/>
            <person name="Houterman P."/>
            <person name="Brock N.L."/>
            <person name="Burkhardt I."/>
            <person name="Tsavkelova E.A."/>
            <person name="Dickschat J.S."/>
            <person name="Galuszka P."/>
            <person name="Gueldener U."/>
            <person name="Tudzynski B."/>
        </authorList>
    </citation>
    <scope>NUCLEOTIDE SEQUENCE [LARGE SCALE GENOMIC DNA]</scope>
    <source>
        <strain evidence="8">ET1</strain>
    </source>
</reference>
<keyword evidence="2 4" id="KW-0862">Zinc</keyword>
<feature type="region of interest" description="Disordered" evidence="5">
    <location>
        <begin position="250"/>
        <end position="273"/>
    </location>
</feature>
<dbReference type="Pfam" id="PF00412">
    <property type="entry name" value="LIM"/>
    <property type="match status" value="1"/>
</dbReference>
<dbReference type="GeneID" id="42058462"/>
<evidence type="ECO:0000313" key="8">
    <source>
        <dbReference type="Proteomes" id="UP000183971"/>
    </source>
</evidence>
<dbReference type="Proteomes" id="UP000183971">
    <property type="component" value="Unassembled WGS sequence"/>
</dbReference>
<feature type="domain" description="LIM zinc-binding" evidence="6">
    <location>
        <begin position="334"/>
        <end position="397"/>
    </location>
</feature>
<evidence type="ECO:0000256" key="2">
    <source>
        <dbReference type="ARBA" id="ARBA00022833"/>
    </source>
</evidence>
<feature type="compositionally biased region" description="Basic and acidic residues" evidence="5">
    <location>
        <begin position="260"/>
        <end position="271"/>
    </location>
</feature>
<dbReference type="GO" id="GO:0030695">
    <property type="term" value="F:GTPase regulator activity"/>
    <property type="evidence" value="ECO:0007669"/>
    <property type="project" value="UniProtKB-ARBA"/>
</dbReference>
<evidence type="ECO:0000256" key="5">
    <source>
        <dbReference type="SAM" id="MobiDB-lite"/>
    </source>
</evidence>
<dbReference type="PROSITE" id="PS50023">
    <property type="entry name" value="LIM_DOMAIN_2"/>
    <property type="match status" value="1"/>
</dbReference>
<dbReference type="VEuPathDB" id="FungiDB:FPRO_13599"/>
<dbReference type="PROSITE" id="PS00478">
    <property type="entry name" value="LIM_DOMAIN_1"/>
    <property type="match status" value="1"/>
</dbReference>
<dbReference type="PANTHER" id="PTHR24210">
    <property type="entry name" value="LIM DOMAIN-CONTAINING PROTEIN"/>
    <property type="match status" value="1"/>
</dbReference>
<keyword evidence="1 4" id="KW-0479">Metal-binding</keyword>
<gene>
    <name evidence="7" type="ORF">FPRO_13599</name>
</gene>
<dbReference type="PANTHER" id="PTHR24210:SF0">
    <property type="entry name" value="LIM DOMAIN-CONTAINING PROTEIN"/>
    <property type="match status" value="1"/>
</dbReference>
<feature type="region of interest" description="Disordered" evidence="5">
    <location>
        <begin position="290"/>
        <end position="310"/>
    </location>
</feature>
<dbReference type="AlphaFoldDB" id="A0A1L7W600"/>
<sequence>MDPLSIATSVVGLTATCLSTCKKLHDLAGEYEDVPSIIAMICSESTVISMGLSELQSKILHRDDLAQAWASRTDILNVFEVALTGCMTVFSCLEAETRNLKQRNPTVLAKLPGVLARLKFIWNQDRLKELLEALRGQQTSITFLLNILEMDTLSNIQKDIRKHTHKIEATAAEAQSLQSRIPSIKIESQSIFDKDASRLSLFEATSNFAPSELDFQFDDLVINSNAYRRAFAKAHAENQESYKQIEGRDVNIDPATPRGLKFDESTTRPKDTPLGASQILVCDAVEGPAEEGALSPEGQTESLEEATKEGKHQIVNLNSSSSQDLNFSQTVSQLVCNKCLLDITGRSVTALGYAWHPDCFQCYDCGGPLAGHFFPSKEQGNEHKPLCEKDYILRLESKCFKCDEALGGTYITTSRDHALEYSHQEQAYHPQHFTCDECDTILSINSYHA</sequence>
<dbReference type="SMART" id="SM00132">
    <property type="entry name" value="LIM"/>
    <property type="match status" value="2"/>
</dbReference>